<dbReference type="PROSITE" id="PS51176">
    <property type="entry name" value="PDH_ADH"/>
    <property type="match status" value="1"/>
</dbReference>
<evidence type="ECO:0000256" key="3">
    <source>
        <dbReference type="ARBA" id="ARBA00012068"/>
    </source>
</evidence>
<keyword evidence="8" id="KW-0057">Aromatic amino acid biosynthesis</keyword>
<keyword evidence="15" id="KW-1185">Reference proteome</keyword>
<dbReference type="InterPro" id="IPR002912">
    <property type="entry name" value="ACT_dom"/>
</dbReference>
<dbReference type="Gene3D" id="1.10.3660.10">
    <property type="entry name" value="6-phosphogluconate dehydrogenase C-terminal like domain"/>
    <property type="match status" value="1"/>
</dbReference>
<dbReference type="Pfam" id="PF01842">
    <property type="entry name" value="ACT"/>
    <property type="match status" value="1"/>
</dbReference>
<feature type="compositionally biased region" description="Low complexity" evidence="10">
    <location>
        <begin position="273"/>
        <end position="294"/>
    </location>
</feature>
<dbReference type="UniPathway" id="UPA00122">
    <property type="reaction ID" value="UER00961"/>
</dbReference>
<dbReference type="EMBL" id="CP066802">
    <property type="protein sequence ID" value="QQM68355.1"/>
    <property type="molecule type" value="Genomic_DNA"/>
</dbReference>
<dbReference type="PANTHER" id="PTHR21363">
    <property type="entry name" value="PREPHENATE DEHYDROGENASE"/>
    <property type="match status" value="1"/>
</dbReference>
<evidence type="ECO:0000313" key="15">
    <source>
        <dbReference type="Proteomes" id="UP000595895"/>
    </source>
</evidence>
<feature type="region of interest" description="Disordered" evidence="10">
    <location>
        <begin position="256"/>
        <end position="325"/>
    </location>
</feature>
<keyword evidence="11" id="KW-0732">Signal</keyword>
<dbReference type="PROSITE" id="PS51671">
    <property type="entry name" value="ACT"/>
    <property type="match status" value="1"/>
</dbReference>
<evidence type="ECO:0000256" key="5">
    <source>
        <dbReference type="ARBA" id="ARBA00022498"/>
    </source>
</evidence>
<organism evidence="14 15">
    <name type="scientific">Actinomyces weissii</name>
    <dbReference type="NCBI Taxonomy" id="675090"/>
    <lineage>
        <taxon>Bacteria</taxon>
        <taxon>Bacillati</taxon>
        <taxon>Actinomycetota</taxon>
        <taxon>Actinomycetes</taxon>
        <taxon>Actinomycetales</taxon>
        <taxon>Actinomycetaceae</taxon>
        <taxon>Actinomyces</taxon>
    </lineage>
</organism>
<name>A0A7T7S348_9ACTO</name>
<gene>
    <name evidence="14" type="ORF">JG540_05420</name>
</gene>
<dbReference type="InterPro" id="IPR046826">
    <property type="entry name" value="PDH_N"/>
</dbReference>
<proteinExistence type="inferred from homology"/>
<evidence type="ECO:0000256" key="6">
    <source>
        <dbReference type="ARBA" id="ARBA00023002"/>
    </source>
</evidence>
<feature type="signal peptide" evidence="11">
    <location>
        <begin position="1"/>
        <end position="22"/>
    </location>
</feature>
<dbReference type="InterPro" id="IPR003099">
    <property type="entry name" value="Prephen_DH"/>
</dbReference>
<dbReference type="InterPro" id="IPR045865">
    <property type="entry name" value="ACT-like_dom_sf"/>
</dbReference>
<evidence type="ECO:0000256" key="4">
    <source>
        <dbReference type="ARBA" id="ARBA00016891"/>
    </source>
</evidence>
<evidence type="ECO:0000256" key="11">
    <source>
        <dbReference type="SAM" id="SignalP"/>
    </source>
</evidence>
<keyword evidence="8" id="KW-0028">Amino-acid biosynthesis</keyword>
<evidence type="ECO:0000256" key="10">
    <source>
        <dbReference type="SAM" id="MobiDB-lite"/>
    </source>
</evidence>
<dbReference type="GO" id="GO:0004665">
    <property type="term" value="F:prephenate dehydrogenase (NADP+) activity"/>
    <property type="evidence" value="ECO:0007669"/>
    <property type="project" value="InterPro"/>
</dbReference>
<evidence type="ECO:0000256" key="8">
    <source>
        <dbReference type="ARBA" id="ARBA00023141"/>
    </source>
</evidence>
<dbReference type="GO" id="GO:0008977">
    <property type="term" value="F:prephenate dehydrogenase (NAD+) activity"/>
    <property type="evidence" value="ECO:0007669"/>
    <property type="project" value="UniProtKB-EC"/>
</dbReference>
<dbReference type="KEGG" id="awe:JG540_05420"/>
<evidence type="ECO:0000256" key="1">
    <source>
        <dbReference type="ARBA" id="ARBA00005067"/>
    </source>
</evidence>
<evidence type="ECO:0000259" key="13">
    <source>
        <dbReference type="PROSITE" id="PS51671"/>
    </source>
</evidence>
<sequence length="446" mass="44490">MATKGPVLVVGTGLLGTSLALALTAAGVEVQLADTSPTSLALARDMGAGQVRTVASPEPALVVVATPPDVAAAVVVHALREHPQAVVTDVASVKARIAEQVAAAGEAARRYVGSHPMAGRERSGAGAAHSELFVGRPWVLVAGQADPAAVLEVRNLVVDVGATPVRMEAAEQDAAVAAVSHLPQLVSSLLAARLERLPESALALAGQGLRDTTRIAASDPRLWAAILVGNAGPVSVLLRELRADLDELIAGLEREASARAEQPEPQGTGLERTSGAAGVAATAGRTAAQAATAGPRGLVPGGAATSGTAPAAVEPGSAGGASGALRASETALAPEARGSTGLVAPGAVGAIMQVMSRGNAGQARIPGKHGGAPRRYAQVQVLVPDQPGELGRLFSEVGAAGVNIEDFAMEHSPGQRAGVAMLSVLPGAAQGLETALEEGGWRLVRA</sequence>
<dbReference type="SUPFAM" id="SSF51735">
    <property type="entry name" value="NAD(P)-binding Rossmann-fold domains"/>
    <property type="match status" value="1"/>
</dbReference>
<dbReference type="Pfam" id="PF20463">
    <property type="entry name" value="PDH_C"/>
    <property type="match status" value="1"/>
</dbReference>
<dbReference type="AlphaFoldDB" id="A0A7T7S348"/>
<dbReference type="SUPFAM" id="SSF55021">
    <property type="entry name" value="ACT-like"/>
    <property type="match status" value="1"/>
</dbReference>
<keyword evidence="5" id="KW-0827">Tyrosine biosynthesis</keyword>
<keyword evidence="6 14" id="KW-0560">Oxidoreductase</keyword>
<comment type="pathway">
    <text evidence="1">Amino-acid biosynthesis; L-tyrosine biosynthesis; (4-hydroxyphenyl)pyruvate from prephenate (NAD(+) route): step 1/1.</text>
</comment>
<dbReference type="Proteomes" id="UP000595895">
    <property type="component" value="Chromosome"/>
</dbReference>
<dbReference type="InterPro" id="IPR036291">
    <property type="entry name" value="NAD(P)-bd_dom_sf"/>
</dbReference>
<dbReference type="NCBIfam" id="NF005111">
    <property type="entry name" value="PRK06545.2-3"/>
    <property type="match status" value="1"/>
</dbReference>
<dbReference type="EC" id="1.3.1.12" evidence="3"/>
<reference evidence="14 15" key="1">
    <citation type="submission" date="2020-12" db="EMBL/GenBank/DDBJ databases">
        <authorList>
            <person name="Zhou J."/>
        </authorList>
    </citation>
    <scope>NUCLEOTIDE SEQUENCE [LARGE SCALE GENOMIC DNA]</scope>
    <source>
        <strain evidence="14 15">CCUG 61299</strain>
    </source>
</reference>
<accession>A0A7T7S348</accession>
<comment type="catalytic activity">
    <reaction evidence="9">
        <text>prephenate + NAD(+) = 3-(4-hydroxyphenyl)pyruvate + CO2 + NADH</text>
        <dbReference type="Rhea" id="RHEA:13869"/>
        <dbReference type="ChEBI" id="CHEBI:16526"/>
        <dbReference type="ChEBI" id="CHEBI:29934"/>
        <dbReference type="ChEBI" id="CHEBI:36242"/>
        <dbReference type="ChEBI" id="CHEBI:57540"/>
        <dbReference type="ChEBI" id="CHEBI:57945"/>
        <dbReference type="EC" id="1.3.1.12"/>
    </reaction>
</comment>
<evidence type="ECO:0000256" key="7">
    <source>
        <dbReference type="ARBA" id="ARBA00023027"/>
    </source>
</evidence>
<feature type="compositionally biased region" description="Low complexity" evidence="10">
    <location>
        <begin position="301"/>
        <end position="316"/>
    </location>
</feature>
<dbReference type="InterPro" id="IPR008927">
    <property type="entry name" value="6-PGluconate_DH-like_C_sf"/>
</dbReference>
<feature type="domain" description="ACT" evidence="13">
    <location>
        <begin position="378"/>
        <end position="446"/>
    </location>
</feature>
<evidence type="ECO:0000256" key="9">
    <source>
        <dbReference type="ARBA" id="ARBA00049260"/>
    </source>
</evidence>
<feature type="domain" description="Prephenate/arogenate dehydrogenase" evidence="12">
    <location>
        <begin position="5"/>
        <end position="282"/>
    </location>
</feature>
<dbReference type="GO" id="GO:0006571">
    <property type="term" value="P:tyrosine biosynthetic process"/>
    <property type="evidence" value="ECO:0007669"/>
    <property type="project" value="UniProtKB-UniPathway"/>
</dbReference>
<dbReference type="Pfam" id="PF02153">
    <property type="entry name" value="PDH_N"/>
    <property type="match status" value="1"/>
</dbReference>
<dbReference type="GO" id="GO:0070403">
    <property type="term" value="F:NAD+ binding"/>
    <property type="evidence" value="ECO:0007669"/>
    <property type="project" value="InterPro"/>
</dbReference>
<keyword evidence="7" id="KW-0520">NAD</keyword>
<dbReference type="SUPFAM" id="SSF48179">
    <property type="entry name" value="6-phosphogluconate dehydrogenase C-terminal domain-like"/>
    <property type="match status" value="1"/>
</dbReference>
<dbReference type="InterPro" id="IPR046825">
    <property type="entry name" value="PDH_C"/>
</dbReference>
<dbReference type="CDD" id="cd02116">
    <property type="entry name" value="ACT"/>
    <property type="match status" value="1"/>
</dbReference>
<protein>
    <recommendedName>
        <fullName evidence="4">Prephenate dehydrogenase</fullName>
        <ecNumber evidence="3">1.3.1.12</ecNumber>
    </recommendedName>
</protein>
<comment type="similarity">
    <text evidence="2">Belongs to the prephenate/arogenate dehydrogenase family.</text>
</comment>
<dbReference type="Gene3D" id="3.40.50.720">
    <property type="entry name" value="NAD(P)-binding Rossmann-like Domain"/>
    <property type="match status" value="1"/>
</dbReference>
<evidence type="ECO:0000259" key="12">
    <source>
        <dbReference type="PROSITE" id="PS51176"/>
    </source>
</evidence>
<feature type="chain" id="PRO_5032275309" description="Prephenate dehydrogenase" evidence="11">
    <location>
        <begin position="23"/>
        <end position="446"/>
    </location>
</feature>
<evidence type="ECO:0000256" key="2">
    <source>
        <dbReference type="ARBA" id="ARBA00007964"/>
    </source>
</evidence>
<dbReference type="PANTHER" id="PTHR21363:SF0">
    <property type="entry name" value="PREPHENATE DEHYDROGENASE [NADP(+)]"/>
    <property type="match status" value="1"/>
</dbReference>
<evidence type="ECO:0000313" key="14">
    <source>
        <dbReference type="EMBL" id="QQM68355.1"/>
    </source>
</evidence>
<dbReference type="InterPro" id="IPR050812">
    <property type="entry name" value="Preph/Arog_dehydrog"/>
</dbReference>